<evidence type="ECO:0000313" key="11">
    <source>
        <dbReference type="Proteomes" id="UP001219862"/>
    </source>
</evidence>
<organism evidence="10 11">
    <name type="scientific">Roseateles koreensis</name>
    <dbReference type="NCBI Taxonomy" id="2987526"/>
    <lineage>
        <taxon>Bacteria</taxon>
        <taxon>Pseudomonadati</taxon>
        <taxon>Pseudomonadota</taxon>
        <taxon>Betaproteobacteria</taxon>
        <taxon>Burkholderiales</taxon>
        <taxon>Sphaerotilaceae</taxon>
        <taxon>Roseateles</taxon>
    </lineage>
</organism>
<protein>
    <recommendedName>
        <fullName evidence="9">ABC transmembrane type-1 domain-containing protein</fullName>
    </recommendedName>
</protein>
<evidence type="ECO:0000259" key="9">
    <source>
        <dbReference type="PROSITE" id="PS50928"/>
    </source>
</evidence>
<keyword evidence="4" id="KW-1003">Cell membrane</keyword>
<evidence type="ECO:0000256" key="4">
    <source>
        <dbReference type="ARBA" id="ARBA00022475"/>
    </source>
</evidence>
<name>A0ABT5KN60_9BURK</name>
<evidence type="ECO:0000256" key="7">
    <source>
        <dbReference type="ARBA" id="ARBA00023136"/>
    </source>
</evidence>
<evidence type="ECO:0000256" key="8">
    <source>
        <dbReference type="SAM" id="Phobius"/>
    </source>
</evidence>
<comment type="similarity">
    <text evidence="2">Belongs to the binding-protein-dependent transport system permease family. CysTW subfamily.</text>
</comment>
<gene>
    <name evidence="10" type="ORF">PRZ01_03970</name>
</gene>
<dbReference type="InterPro" id="IPR000515">
    <property type="entry name" value="MetI-like"/>
</dbReference>
<dbReference type="PANTHER" id="PTHR42929">
    <property type="entry name" value="INNER MEMBRANE ABC TRANSPORTER PERMEASE PROTEIN YDCU-RELATED-RELATED"/>
    <property type="match status" value="1"/>
</dbReference>
<feature type="transmembrane region" description="Helical" evidence="8">
    <location>
        <begin position="248"/>
        <end position="271"/>
    </location>
</feature>
<evidence type="ECO:0000256" key="6">
    <source>
        <dbReference type="ARBA" id="ARBA00022989"/>
    </source>
</evidence>
<keyword evidence="6 8" id="KW-1133">Transmembrane helix</keyword>
<comment type="subcellular location">
    <subcellularLocation>
        <location evidence="1">Cell membrane</location>
        <topology evidence="1">Multi-pass membrane protein</topology>
    </subcellularLocation>
</comment>
<feature type="domain" description="ABC transmembrane type-1" evidence="9">
    <location>
        <begin position="62"/>
        <end position="266"/>
    </location>
</feature>
<accession>A0ABT5KN60</accession>
<evidence type="ECO:0000256" key="5">
    <source>
        <dbReference type="ARBA" id="ARBA00022692"/>
    </source>
</evidence>
<dbReference type="Gene3D" id="1.10.3720.10">
    <property type="entry name" value="MetI-like"/>
    <property type="match status" value="1"/>
</dbReference>
<dbReference type="PROSITE" id="PS50928">
    <property type="entry name" value="ABC_TM1"/>
    <property type="match status" value="1"/>
</dbReference>
<feature type="transmembrane region" description="Helical" evidence="8">
    <location>
        <begin position="197"/>
        <end position="217"/>
    </location>
</feature>
<feature type="transmembrane region" description="Helical" evidence="8">
    <location>
        <begin position="146"/>
        <end position="165"/>
    </location>
</feature>
<evidence type="ECO:0000313" key="10">
    <source>
        <dbReference type="EMBL" id="MDC8784348.1"/>
    </source>
</evidence>
<sequence length="279" mass="29467">MLRLNLSPRLALWAALPLLTLVLLAVLMPFGWRSVGLLQSCLQGEACAWQELLSDDYYLRALWSTVWLAGVSSLVGMLIGMGAAVALAEIPRWRPAVSLLSSLGANFAGVPLALAMTLLFGAQGVIRGVFEAAGLQLPFDLYRNSGLLVAYVCFQAPLACLLLLAPVQLLEGGLMEAATTLGASPGFFWRRVGLPMLLPSLLEVGSLLFANAAAAYATPFALSGTAANVLAVRVAALVSGDIFAQPELSALLALLMFFMLVATIVATRILAARLRRGLA</sequence>
<evidence type="ECO:0000256" key="3">
    <source>
        <dbReference type="ARBA" id="ARBA00022448"/>
    </source>
</evidence>
<evidence type="ECO:0000256" key="1">
    <source>
        <dbReference type="ARBA" id="ARBA00004651"/>
    </source>
</evidence>
<dbReference type="Proteomes" id="UP001219862">
    <property type="component" value="Unassembled WGS sequence"/>
</dbReference>
<dbReference type="InterPro" id="IPR035906">
    <property type="entry name" value="MetI-like_sf"/>
</dbReference>
<keyword evidence="3" id="KW-0813">Transport</keyword>
<dbReference type="PANTHER" id="PTHR42929:SF1">
    <property type="entry name" value="INNER MEMBRANE ABC TRANSPORTER PERMEASE PROTEIN YDCU-RELATED"/>
    <property type="match status" value="1"/>
</dbReference>
<keyword evidence="11" id="KW-1185">Reference proteome</keyword>
<dbReference type="SUPFAM" id="SSF161098">
    <property type="entry name" value="MetI-like"/>
    <property type="match status" value="1"/>
</dbReference>
<feature type="transmembrane region" description="Helical" evidence="8">
    <location>
        <begin position="67"/>
        <end position="87"/>
    </location>
</feature>
<dbReference type="EMBL" id="JAQQXS010000003">
    <property type="protein sequence ID" value="MDC8784348.1"/>
    <property type="molecule type" value="Genomic_DNA"/>
</dbReference>
<keyword evidence="7 8" id="KW-0472">Membrane</keyword>
<comment type="caution">
    <text evidence="10">The sequence shown here is derived from an EMBL/GenBank/DDBJ whole genome shotgun (WGS) entry which is preliminary data.</text>
</comment>
<evidence type="ECO:0000256" key="2">
    <source>
        <dbReference type="ARBA" id="ARBA00007069"/>
    </source>
</evidence>
<keyword evidence="5 8" id="KW-0812">Transmembrane</keyword>
<proteinExistence type="inferred from homology"/>
<feature type="transmembrane region" description="Helical" evidence="8">
    <location>
        <begin position="99"/>
        <end position="126"/>
    </location>
</feature>
<reference evidence="10 11" key="1">
    <citation type="submission" date="2022-10" db="EMBL/GenBank/DDBJ databases">
        <title>paucibacter sp. hw8 Genome sequencing.</title>
        <authorList>
            <person name="Park S."/>
        </authorList>
    </citation>
    <scope>NUCLEOTIDE SEQUENCE [LARGE SCALE GENOMIC DNA]</scope>
    <source>
        <strain evidence="11">hw8</strain>
    </source>
</reference>